<dbReference type="Proteomes" id="UP000092634">
    <property type="component" value="Unassembled WGS sequence"/>
</dbReference>
<dbReference type="EMBL" id="MAQB02000001">
    <property type="protein sequence ID" value="OFJ47829.1"/>
    <property type="molecule type" value="Genomic_DNA"/>
</dbReference>
<comment type="caution">
    <text evidence="1">The sequence shown here is derived from an EMBL/GenBank/DDBJ whole genome shotgun (WGS) entry which is preliminary data.</text>
</comment>
<dbReference type="AlphaFoldDB" id="A0A1E8PQE1"/>
<reference evidence="1 2" key="1">
    <citation type="submission" date="2016-10" db="EMBL/GenBank/DDBJ databases">
        <title>Updated version of Genome Assembly of Janthinobacterium lividum ERGS5:01.</title>
        <authorList>
            <person name="Kumar R."/>
            <person name="Acharya V."/>
            <person name="Singh D."/>
        </authorList>
    </citation>
    <scope>NUCLEOTIDE SEQUENCE [LARGE SCALE GENOMIC DNA]</scope>
    <source>
        <strain evidence="1 2">ERGS5:01</strain>
    </source>
</reference>
<organism evidence="1 2">
    <name type="scientific">Janthinobacterium lividum</name>
    <dbReference type="NCBI Taxonomy" id="29581"/>
    <lineage>
        <taxon>Bacteria</taxon>
        <taxon>Pseudomonadati</taxon>
        <taxon>Pseudomonadota</taxon>
        <taxon>Betaproteobacteria</taxon>
        <taxon>Burkholderiales</taxon>
        <taxon>Oxalobacteraceae</taxon>
        <taxon>Janthinobacterium</taxon>
    </lineage>
</organism>
<evidence type="ECO:0000313" key="1">
    <source>
        <dbReference type="EMBL" id="OFJ47829.1"/>
    </source>
</evidence>
<accession>A0A1E8PQE1</accession>
<gene>
    <name evidence="1" type="ORF">BA896_001250</name>
</gene>
<protein>
    <submittedName>
        <fullName evidence="1">Uncharacterized protein</fullName>
    </submittedName>
</protein>
<name>A0A1E8PQE1_9BURK</name>
<sequence length="63" mass="7178">MKIAIGDVLASATVGTNIFTHLVKSWELVLKSIGITFRLILINFLSMKFEKKLRMLKLNMLLN</sequence>
<proteinExistence type="predicted"/>
<evidence type="ECO:0000313" key="2">
    <source>
        <dbReference type="Proteomes" id="UP000092634"/>
    </source>
</evidence>